<dbReference type="Proteomes" id="UP000217790">
    <property type="component" value="Unassembled WGS sequence"/>
</dbReference>
<feature type="non-terminal residue" evidence="2">
    <location>
        <position position="108"/>
    </location>
</feature>
<dbReference type="OMA" id="MIDILTH"/>
<dbReference type="InParanoid" id="A0A2H3E366"/>
<keyword evidence="1" id="KW-0472">Membrane</keyword>
<reference evidence="3" key="1">
    <citation type="journal article" date="2017" name="Nat. Ecol. Evol.">
        <title>Genome expansion and lineage-specific genetic innovations in the forest pathogenic fungi Armillaria.</title>
        <authorList>
            <person name="Sipos G."/>
            <person name="Prasanna A.N."/>
            <person name="Walter M.C."/>
            <person name="O'Connor E."/>
            <person name="Balint B."/>
            <person name="Krizsan K."/>
            <person name="Kiss B."/>
            <person name="Hess J."/>
            <person name="Varga T."/>
            <person name="Slot J."/>
            <person name="Riley R."/>
            <person name="Boka B."/>
            <person name="Rigling D."/>
            <person name="Barry K."/>
            <person name="Lee J."/>
            <person name="Mihaltcheva S."/>
            <person name="LaButti K."/>
            <person name="Lipzen A."/>
            <person name="Waldron R."/>
            <person name="Moloney N.M."/>
            <person name="Sperisen C."/>
            <person name="Kredics L."/>
            <person name="Vagvoelgyi C."/>
            <person name="Patrignani A."/>
            <person name="Fitzpatrick D."/>
            <person name="Nagy I."/>
            <person name="Doyle S."/>
            <person name="Anderson J.B."/>
            <person name="Grigoriev I.V."/>
            <person name="Gueldener U."/>
            <person name="Muensterkoetter M."/>
            <person name="Nagy L.G."/>
        </authorList>
    </citation>
    <scope>NUCLEOTIDE SEQUENCE [LARGE SCALE GENOMIC DNA]</scope>
    <source>
        <strain evidence="3">Ar21-2</strain>
    </source>
</reference>
<dbReference type="AlphaFoldDB" id="A0A2H3E366"/>
<evidence type="ECO:0000256" key="1">
    <source>
        <dbReference type="SAM" id="Phobius"/>
    </source>
</evidence>
<sequence length="108" mass="12847">FLKATNYISWSGVPLLHEMIPMIDILTHKFKKCLKNSNILPVIYAAVAQGLAIINKYYSKTDKSIMWKTAMIMHSHYKLNYFHSQNWLIEWIKIAEDSVCEMWIKYYK</sequence>
<organism evidence="2 3">
    <name type="scientific">Armillaria gallica</name>
    <name type="common">Bulbous honey fungus</name>
    <name type="synonym">Armillaria bulbosa</name>
    <dbReference type="NCBI Taxonomy" id="47427"/>
    <lineage>
        <taxon>Eukaryota</taxon>
        <taxon>Fungi</taxon>
        <taxon>Dikarya</taxon>
        <taxon>Basidiomycota</taxon>
        <taxon>Agaricomycotina</taxon>
        <taxon>Agaricomycetes</taxon>
        <taxon>Agaricomycetidae</taxon>
        <taxon>Agaricales</taxon>
        <taxon>Marasmiineae</taxon>
        <taxon>Physalacriaceae</taxon>
        <taxon>Armillaria</taxon>
    </lineage>
</organism>
<keyword evidence="3" id="KW-1185">Reference proteome</keyword>
<dbReference type="OrthoDB" id="3359487at2759"/>
<name>A0A2H3E366_ARMGA</name>
<dbReference type="SUPFAM" id="SSF53098">
    <property type="entry name" value="Ribonuclease H-like"/>
    <property type="match status" value="1"/>
</dbReference>
<keyword evidence="1" id="KW-1133">Transmembrane helix</keyword>
<keyword evidence="1" id="KW-0812">Transmembrane</keyword>
<accession>A0A2H3E366</accession>
<feature type="transmembrane region" description="Helical" evidence="1">
    <location>
        <begin position="39"/>
        <end position="58"/>
    </location>
</feature>
<proteinExistence type="predicted"/>
<gene>
    <name evidence="2" type="ORF">ARMGADRAFT_883386</name>
</gene>
<feature type="non-terminal residue" evidence="2">
    <location>
        <position position="1"/>
    </location>
</feature>
<evidence type="ECO:0000313" key="2">
    <source>
        <dbReference type="EMBL" id="PBL01890.1"/>
    </source>
</evidence>
<dbReference type="EMBL" id="KZ293645">
    <property type="protein sequence ID" value="PBL01890.1"/>
    <property type="molecule type" value="Genomic_DNA"/>
</dbReference>
<evidence type="ECO:0000313" key="3">
    <source>
        <dbReference type="Proteomes" id="UP000217790"/>
    </source>
</evidence>
<protein>
    <submittedName>
        <fullName evidence="2">Uncharacterized protein</fullName>
    </submittedName>
</protein>
<dbReference type="InterPro" id="IPR012337">
    <property type="entry name" value="RNaseH-like_sf"/>
</dbReference>